<dbReference type="InterPro" id="IPR052514">
    <property type="entry name" value="SAM-dependent_MTase"/>
</dbReference>
<proteinExistence type="predicted"/>
<evidence type="ECO:0000313" key="2">
    <source>
        <dbReference type="EMBL" id="MBB5031263.1"/>
    </source>
</evidence>
<evidence type="ECO:0000259" key="1">
    <source>
        <dbReference type="Pfam" id="PF05050"/>
    </source>
</evidence>
<keyword evidence="3" id="KW-1185">Reference proteome</keyword>
<keyword evidence="2" id="KW-0808">Transferase</keyword>
<dbReference type="Pfam" id="PF05050">
    <property type="entry name" value="Methyltransf_21"/>
    <property type="match status" value="1"/>
</dbReference>
<dbReference type="PANTHER" id="PTHR34203">
    <property type="entry name" value="METHYLTRANSFERASE, FKBM FAMILY PROTEIN"/>
    <property type="match status" value="1"/>
</dbReference>
<evidence type="ECO:0000313" key="3">
    <source>
        <dbReference type="Proteomes" id="UP000590740"/>
    </source>
</evidence>
<organism evidence="2 3">
    <name type="scientific">Prosthecobacter vanneervenii</name>
    <dbReference type="NCBI Taxonomy" id="48466"/>
    <lineage>
        <taxon>Bacteria</taxon>
        <taxon>Pseudomonadati</taxon>
        <taxon>Verrucomicrobiota</taxon>
        <taxon>Verrucomicrobiia</taxon>
        <taxon>Verrucomicrobiales</taxon>
        <taxon>Verrucomicrobiaceae</taxon>
        <taxon>Prosthecobacter</taxon>
    </lineage>
</organism>
<dbReference type="SUPFAM" id="SSF53335">
    <property type="entry name" value="S-adenosyl-L-methionine-dependent methyltransferases"/>
    <property type="match status" value="1"/>
</dbReference>
<dbReference type="InterPro" id="IPR006342">
    <property type="entry name" value="FkbM_mtfrase"/>
</dbReference>
<keyword evidence="2" id="KW-0489">Methyltransferase</keyword>
<comment type="caution">
    <text evidence="2">The sequence shown here is derived from an EMBL/GenBank/DDBJ whole genome shotgun (WGS) entry which is preliminary data.</text>
</comment>
<dbReference type="AlphaFoldDB" id="A0A7W8DIN7"/>
<gene>
    <name evidence="2" type="ORF">HNQ65_000817</name>
</gene>
<accession>A0A7W8DIN7</accession>
<dbReference type="InterPro" id="IPR029063">
    <property type="entry name" value="SAM-dependent_MTases_sf"/>
</dbReference>
<reference evidence="2 3" key="1">
    <citation type="submission" date="2020-08" db="EMBL/GenBank/DDBJ databases">
        <title>Genomic Encyclopedia of Type Strains, Phase IV (KMG-IV): sequencing the most valuable type-strain genomes for metagenomic binning, comparative biology and taxonomic classification.</title>
        <authorList>
            <person name="Goeker M."/>
        </authorList>
    </citation>
    <scope>NUCLEOTIDE SEQUENCE [LARGE SCALE GENOMIC DNA]</scope>
    <source>
        <strain evidence="2 3">DSM 12252</strain>
    </source>
</reference>
<feature type="domain" description="Methyltransferase FkbM" evidence="1">
    <location>
        <begin position="98"/>
        <end position="238"/>
    </location>
</feature>
<dbReference type="NCBIfam" id="TIGR01444">
    <property type="entry name" value="fkbM_fam"/>
    <property type="match status" value="1"/>
</dbReference>
<dbReference type="Proteomes" id="UP000590740">
    <property type="component" value="Unassembled WGS sequence"/>
</dbReference>
<sequence length="276" mass="30313">MEPLPEISKNQLSGGARLKALIHGFLLHVQVLGLVRGLVVWLRVHVLGQSFEISVQAPGVQTPVMLRAGETDMQVFKKIFLDHEYRLPFQASPMAIMDLGANTGLASLYFRAQFPEALIVAVEPEEGNFAMMQRHLGGLPGVMMVRAAVWSHDGEIFLADPGIGSWGMRVEDQLQNVSGPCSGCLVPAVSMPTLLRHFPGGRVDLLKVDVEGAEKEIFESSAAWIHDIDAIVIELHDRYKPGCSRAFFTAVPSLPCERLIGENFFVWRPASSQVTS</sequence>
<dbReference type="PANTHER" id="PTHR34203:SF15">
    <property type="entry name" value="SLL1173 PROTEIN"/>
    <property type="match status" value="1"/>
</dbReference>
<dbReference type="RefSeq" id="WP_184338194.1">
    <property type="nucleotide sequence ID" value="NZ_JACHIG010000001.1"/>
</dbReference>
<name>A0A7W8DIN7_9BACT</name>
<dbReference type="GO" id="GO:0008168">
    <property type="term" value="F:methyltransferase activity"/>
    <property type="evidence" value="ECO:0007669"/>
    <property type="project" value="UniProtKB-KW"/>
</dbReference>
<dbReference type="GO" id="GO:0032259">
    <property type="term" value="P:methylation"/>
    <property type="evidence" value="ECO:0007669"/>
    <property type="project" value="UniProtKB-KW"/>
</dbReference>
<protein>
    <submittedName>
        <fullName evidence="2">FkbM family methyltransferase</fullName>
    </submittedName>
</protein>
<dbReference type="EMBL" id="JACHIG010000001">
    <property type="protein sequence ID" value="MBB5031263.1"/>
    <property type="molecule type" value="Genomic_DNA"/>
</dbReference>
<dbReference type="Gene3D" id="3.40.50.150">
    <property type="entry name" value="Vaccinia Virus protein VP39"/>
    <property type="match status" value="1"/>
</dbReference>